<organism evidence="1 2">
    <name type="scientific">Mogibacterium kristiansenii</name>
    <dbReference type="NCBI Taxonomy" id="2606708"/>
    <lineage>
        <taxon>Bacteria</taxon>
        <taxon>Bacillati</taxon>
        <taxon>Bacillota</taxon>
        <taxon>Clostridia</taxon>
        <taxon>Peptostreptococcales</taxon>
        <taxon>Anaerovoracaceae</taxon>
        <taxon>Mogibacterium</taxon>
    </lineage>
</organism>
<reference evidence="1 2" key="1">
    <citation type="submission" date="2019-08" db="EMBL/GenBank/DDBJ databases">
        <title>In-depth cultivation of the pig gut microbiome towards novel bacterial diversity and tailored functional studies.</title>
        <authorList>
            <person name="Wylensek D."/>
            <person name="Hitch T.C.A."/>
            <person name="Clavel T."/>
        </authorList>
    </citation>
    <scope>NUCLEOTIDE SEQUENCE [LARGE SCALE GENOMIC DNA]</scope>
    <source>
        <strain evidence="1 2">WCA-MUC-591-APC-4B</strain>
    </source>
</reference>
<dbReference type="AlphaFoldDB" id="A0A6N7XIH6"/>
<keyword evidence="2" id="KW-1185">Reference proteome</keyword>
<name>A0A6N7XIH6_9FIRM</name>
<dbReference type="Proteomes" id="UP000469424">
    <property type="component" value="Unassembled WGS sequence"/>
</dbReference>
<gene>
    <name evidence="1" type="ORF">FYJ65_05215</name>
</gene>
<dbReference type="EMBL" id="VUNA01000008">
    <property type="protein sequence ID" value="MST70744.1"/>
    <property type="molecule type" value="Genomic_DNA"/>
</dbReference>
<protein>
    <submittedName>
        <fullName evidence="1">Uncharacterized protein</fullName>
    </submittedName>
</protein>
<dbReference type="RefSeq" id="WP_154554307.1">
    <property type="nucleotide sequence ID" value="NZ_JAQXUZ010000002.1"/>
</dbReference>
<sequence>MKEYQIQKDRKRVLPSEVYYQCLWVVKDMNRLQEIAGMEFRREMLAEDVLTYGNTAMQESPVAAEAMFKLDCIHRALMEIPEIYREGIIENIQTRRTGYPCSAHENTWKKWKQRFIYMLAENLRLIP</sequence>
<accession>A0A6N7XIH6</accession>
<proteinExistence type="predicted"/>
<evidence type="ECO:0000313" key="1">
    <source>
        <dbReference type="EMBL" id="MST70744.1"/>
    </source>
</evidence>
<evidence type="ECO:0000313" key="2">
    <source>
        <dbReference type="Proteomes" id="UP000469424"/>
    </source>
</evidence>
<comment type="caution">
    <text evidence="1">The sequence shown here is derived from an EMBL/GenBank/DDBJ whole genome shotgun (WGS) entry which is preliminary data.</text>
</comment>